<dbReference type="EMBL" id="CP037423">
    <property type="protein sequence ID" value="QDV47354.1"/>
    <property type="molecule type" value="Genomic_DNA"/>
</dbReference>
<dbReference type="RefSeq" id="WP_145391434.1">
    <property type="nucleotide sequence ID" value="NZ_CP037423.1"/>
</dbReference>
<organism evidence="2 3">
    <name type="scientific">Stieleria neptunia</name>
    <dbReference type="NCBI Taxonomy" id="2527979"/>
    <lineage>
        <taxon>Bacteria</taxon>
        <taxon>Pseudomonadati</taxon>
        <taxon>Planctomycetota</taxon>
        <taxon>Planctomycetia</taxon>
        <taxon>Pirellulales</taxon>
        <taxon>Pirellulaceae</taxon>
        <taxon>Stieleria</taxon>
    </lineage>
</organism>
<dbReference type="OrthoDB" id="274366at2"/>
<keyword evidence="1" id="KW-0175">Coiled coil</keyword>
<gene>
    <name evidence="2" type="ORF">Enr13x_72630</name>
</gene>
<proteinExistence type="predicted"/>
<dbReference type="KEGG" id="snep:Enr13x_72630"/>
<accession>A0A518I2S8</accession>
<evidence type="ECO:0000256" key="1">
    <source>
        <dbReference type="SAM" id="Coils"/>
    </source>
</evidence>
<dbReference type="Proteomes" id="UP000319004">
    <property type="component" value="Chromosome"/>
</dbReference>
<evidence type="ECO:0000313" key="2">
    <source>
        <dbReference type="EMBL" id="QDV47354.1"/>
    </source>
</evidence>
<sequence>MTISGPAMHRLLMDGYRDIQQRIEGMQSGLSSIDAQRDQLGDDRSDALVNLAEYYLPELTRDAIESSWGEVRDRVQRVLMRKEDHRRRVSAALADANDRRTLQEDRLLEINADYDAAKAEQDELASQVESELAADETFASLSNQAAMAEAALERAEANLNEIEQDAARKLPGYENSTLFTYLRDQKYGTDQYGKRGFTRRMDRWLAQYIDYHKASQSYQFLAETPEQMRKLIAEDRAALDTVMEELEKRRDLVVKRLGLTAAVTKAEHLSERRERQLLELDKLRDETESLQHEWMDLEDTRGEYYREAVSAIRERLAEIDARDLASTARRTPSLTDDQIVARIQGVDEKLDDLDGDTRRHHDEIRDMQRCIEALGRLIQRFRAAKFDAARSQFEPSLDIQDLLQRAKNERDIDDAWARLRRAQRWGPTLSRQLGNVASHPMSQVLIGAMALAAGAAKKDHTDRAARRRGQNRR</sequence>
<feature type="coiled-coil region" evidence="1">
    <location>
        <begin position="266"/>
        <end position="300"/>
    </location>
</feature>
<name>A0A518I2S8_9BACT</name>
<evidence type="ECO:0008006" key="4">
    <source>
        <dbReference type="Google" id="ProtNLM"/>
    </source>
</evidence>
<keyword evidence="3" id="KW-1185">Reference proteome</keyword>
<feature type="coiled-coil region" evidence="1">
    <location>
        <begin position="107"/>
        <end position="165"/>
    </location>
</feature>
<dbReference type="AlphaFoldDB" id="A0A518I2S8"/>
<reference evidence="2 3" key="1">
    <citation type="submission" date="2019-03" db="EMBL/GenBank/DDBJ databases">
        <title>Deep-cultivation of Planctomycetes and their phenomic and genomic characterization uncovers novel biology.</title>
        <authorList>
            <person name="Wiegand S."/>
            <person name="Jogler M."/>
            <person name="Boedeker C."/>
            <person name="Pinto D."/>
            <person name="Vollmers J."/>
            <person name="Rivas-Marin E."/>
            <person name="Kohn T."/>
            <person name="Peeters S.H."/>
            <person name="Heuer A."/>
            <person name="Rast P."/>
            <person name="Oberbeckmann S."/>
            <person name="Bunk B."/>
            <person name="Jeske O."/>
            <person name="Meyerdierks A."/>
            <person name="Storesund J.E."/>
            <person name="Kallscheuer N."/>
            <person name="Luecker S."/>
            <person name="Lage O.M."/>
            <person name="Pohl T."/>
            <person name="Merkel B.J."/>
            <person name="Hornburger P."/>
            <person name="Mueller R.-W."/>
            <person name="Bruemmer F."/>
            <person name="Labrenz M."/>
            <person name="Spormann A.M."/>
            <person name="Op den Camp H."/>
            <person name="Overmann J."/>
            <person name="Amann R."/>
            <person name="Jetten M.S.M."/>
            <person name="Mascher T."/>
            <person name="Medema M.H."/>
            <person name="Devos D.P."/>
            <person name="Kaster A.-K."/>
            <person name="Ovreas L."/>
            <person name="Rohde M."/>
            <person name="Galperin M.Y."/>
            <person name="Jogler C."/>
        </authorList>
    </citation>
    <scope>NUCLEOTIDE SEQUENCE [LARGE SCALE GENOMIC DNA]</scope>
    <source>
        <strain evidence="2 3">Enr13</strain>
    </source>
</reference>
<evidence type="ECO:0000313" key="3">
    <source>
        <dbReference type="Proteomes" id="UP000319004"/>
    </source>
</evidence>
<protein>
    <recommendedName>
        <fullName evidence="4">Chromosome partition protein Smc</fullName>
    </recommendedName>
</protein>